<dbReference type="PROSITE" id="PS50977">
    <property type="entry name" value="HTH_TETR_2"/>
    <property type="match status" value="1"/>
</dbReference>
<dbReference type="AlphaFoldDB" id="A0A4R6S960"/>
<sequence length="239" mass="25909">MVEASSETRTDARARIVEVAARLLREQGPAAVTTRGVAEAAGMQAPAIYRLFGDKDGLLEAVAEHVMAAYVATKAATVEAAAAEDVDPLADLRAGWRTQIDFGLANPAVFRLLSDPDRVRHSPAAQSGRRVLESRVRRVAATGRLRVSERRAVELIHAAGVGAIQTLLATPPQHRDPELADALYDAVLRHILTDAAPRRQDDRAAATIAFRAVAAELKTLTDAERRLLTEWLDRVIEAF</sequence>
<reference evidence="6 7" key="1">
    <citation type="submission" date="2019-03" db="EMBL/GenBank/DDBJ databases">
        <title>Genomic Encyclopedia of Type Strains, Phase IV (KMG-IV): sequencing the most valuable type-strain genomes for metagenomic binning, comparative biology and taxonomic classification.</title>
        <authorList>
            <person name="Goeker M."/>
        </authorList>
    </citation>
    <scope>NUCLEOTIDE SEQUENCE [LARGE SCALE GENOMIC DNA]</scope>
    <source>
        <strain evidence="6 7">DSM 45361</strain>
    </source>
</reference>
<keyword evidence="1" id="KW-0805">Transcription regulation</keyword>
<dbReference type="SUPFAM" id="SSF46689">
    <property type="entry name" value="Homeodomain-like"/>
    <property type="match status" value="1"/>
</dbReference>
<feature type="domain" description="HTH tetR-type" evidence="5">
    <location>
        <begin position="10"/>
        <end position="70"/>
    </location>
</feature>
<accession>A0A4R6S960</accession>
<dbReference type="PANTHER" id="PTHR30055:SF234">
    <property type="entry name" value="HTH-TYPE TRANSCRIPTIONAL REGULATOR BETI"/>
    <property type="match status" value="1"/>
</dbReference>
<keyword evidence="3" id="KW-0804">Transcription</keyword>
<keyword evidence="2 4" id="KW-0238">DNA-binding</keyword>
<gene>
    <name evidence="6" type="ORF">EV186_104440</name>
</gene>
<dbReference type="GO" id="GO:0003700">
    <property type="term" value="F:DNA-binding transcription factor activity"/>
    <property type="evidence" value="ECO:0007669"/>
    <property type="project" value="TreeGrafter"/>
</dbReference>
<evidence type="ECO:0000313" key="6">
    <source>
        <dbReference type="EMBL" id="TDP96452.1"/>
    </source>
</evidence>
<evidence type="ECO:0000256" key="4">
    <source>
        <dbReference type="PROSITE-ProRule" id="PRU00335"/>
    </source>
</evidence>
<proteinExistence type="predicted"/>
<name>A0A4R6S960_LABRH</name>
<dbReference type="OrthoDB" id="3784817at2"/>
<dbReference type="EMBL" id="SNXZ01000004">
    <property type="protein sequence ID" value="TDP96452.1"/>
    <property type="molecule type" value="Genomic_DNA"/>
</dbReference>
<dbReference type="GO" id="GO:0000976">
    <property type="term" value="F:transcription cis-regulatory region binding"/>
    <property type="evidence" value="ECO:0007669"/>
    <property type="project" value="TreeGrafter"/>
</dbReference>
<dbReference type="Proteomes" id="UP000295444">
    <property type="component" value="Unassembled WGS sequence"/>
</dbReference>
<dbReference type="InterPro" id="IPR050109">
    <property type="entry name" value="HTH-type_TetR-like_transc_reg"/>
</dbReference>
<feature type="DNA-binding region" description="H-T-H motif" evidence="4">
    <location>
        <begin position="33"/>
        <end position="52"/>
    </location>
</feature>
<protein>
    <submittedName>
        <fullName evidence="6">TetR family transcriptional regulator</fullName>
    </submittedName>
</protein>
<evidence type="ECO:0000313" key="7">
    <source>
        <dbReference type="Proteomes" id="UP000295444"/>
    </source>
</evidence>
<dbReference type="Gene3D" id="1.10.357.10">
    <property type="entry name" value="Tetracycline Repressor, domain 2"/>
    <property type="match status" value="1"/>
</dbReference>
<keyword evidence="7" id="KW-1185">Reference proteome</keyword>
<comment type="caution">
    <text evidence="6">The sequence shown here is derived from an EMBL/GenBank/DDBJ whole genome shotgun (WGS) entry which is preliminary data.</text>
</comment>
<evidence type="ECO:0000256" key="1">
    <source>
        <dbReference type="ARBA" id="ARBA00023015"/>
    </source>
</evidence>
<organism evidence="6 7">
    <name type="scientific">Labedaea rhizosphaerae</name>
    <dbReference type="NCBI Taxonomy" id="598644"/>
    <lineage>
        <taxon>Bacteria</taxon>
        <taxon>Bacillati</taxon>
        <taxon>Actinomycetota</taxon>
        <taxon>Actinomycetes</taxon>
        <taxon>Pseudonocardiales</taxon>
        <taxon>Pseudonocardiaceae</taxon>
        <taxon>Labedaea</taxon>
    </lineage>
</organism>
<dbReference type="PANTHER" id="PTHR30055">
    <property type="entry name" value="HTH-TYPE TRANSCRIPTIONAL REGULATOR RUTR"/>
    <property type="match status" value="1"/>
</dbReference>
<dbReference type="PRINTS" id="PR00455">
    <property type="entry name" value="HTHTETR"/>
</dbReference>
<evidence type="ECO:0000256" key="2">
    <source>
        <dbReference type="ARBA" id="ARBA00023125"/>
    </source>
</evidence>
<evidence type="ECO:0000256" key="3">
    <source>
        <dbReference type="ARBA" id="ARBA00023163"/>
    </source>
</evidence>
<dbReference type="InterPro" id="IPR001647">
    <property type="entry name" value="HTH_TetR"/>
</dbReference>
<dbReference type="Pfam" id="PF00440">
    <property type="entry name" value="TetR_N"/>
    <property type="match status" value="1"/>
</dbReference>
<evidence type="ECO:0000259" key="5">
    <source>
        <dbReference type="PROSITE" id="PS50977"/>
    </source>
</evidence>
<dbReference type="RefSeq" id="WP_133851799.1">
    <property type="nucleotide sequence ID" value="NZ_SNXZ01000004.1"/>
</dbReference>
<dbReference type="InterPro" id="IPR009057">
    <property type="entry name" value="Homeodomain-like_sf"/>
</dbReference>